<evidence type="ECO:0000313" key="1">
    <source>
        <dbReference type="EMBL" id="KAF2147516.1"/>
    </source>
</evidence>
<reference evidence="1" key="1">
    <citation type="journal article" date="2020" name="Stud. Mycol.">
        <title>101 Dothideomycetes genomes: a test case for predicting lifestyles and emergence of pathogens.</title>
        <authorList>
            <person name="Haridas S."/>
            <person name="Albert R."/>
            <person name="Binder M."/>
            <person name="Bloem J."/>
            <person name="Labutti K."/>
            <person name="Salamov A."/>
            <person name="Andreopoulos B."/>
            <person name="Baker S."/>
            <person name="Barry K."/>
            <person name="Bills G."/>
            <person name="Bluhm B."/>
            <person name="Cannon C."/>
            <person name="Castanera R."/>
            <person name="Culley D."/>
            <person name="Daum C."/>
            <person name="Ezra D."/>
            <person name="Gonzalez J."/>
            <person name="Henrissat B."/>
            <person name="Kuo A."/>
            <person name="Liang C."/>
            <person name="Lipzen A."/>
            <person name="Lutzoni F."/>
            <person name="Magnuson J."/>
            <person name="Mondo S."/>
            <person name="Nolan M."/>
            <person name="Ohm R."/>
            <person name="Pangilinan J."/>
            <person name="Park H.-J."/>
            <person name="Ramirez L."/>
            <person name="Alfaro M."/>
            <person name="Sun H."/>
            <person name="Tritt A."/>
            <person name="Yoshinaga Y."/>
            <person name="Zwiers L.-H."/>
            <person name="Turgeon B."/>
            <person name="Goodwin S."/>
            <person name="Spatafora J."/>
            <person name="Crous P."/>
            <person name="Grigoriev I."/>
        </authorList>
    </citation>
    <scope>NUCLEOTIDE SEQUENCE</scope>
    <source>
        <strain evidence="1">CBS 121167</strain>
    </source>
</reference>
<protein>
    <submittedName>
        <fullName evidence="1">Uncharacterized protein</fullName>
    </submittedName>
</protein>
<dbReference type="EMBL" id="ML995474">
    <property type="protein sequence ID" value="KAF2147516.1"/>
    <property type="molecule type" value="Genomic_DNA"/>
</dbReference>
<evidence type="ECO:0000313" key="2">
    <source>
        <dbReference type="Proteomes" id="UP000799438"/>
    </source>
</evidence>
<dbReference type="Proteomes" id="UP000799438">
    <property type="component" value="Unassembled WGS sequence"/>
</dbReference>
<organism evidence="1 2">
    <name type="scientific">Aplosporella prunicola CBS 121167</name>
    <dbReference type="NCBI Taxonomy" id="1176127"/>
    <lineage>
        <taxon>Eukaryota</taxon>
        <taxon>Fungi</taxon>
        <taxon>Dikarya</taxon>
        <taxon>Ascomycota</taxon>
        <taxon>Pezizomycotina</taxon>
        <taxon>Dothideomycetes</taxon>
        <taxon>Dothideomycetes incertae sedis</taxon>
        <taxon>Botryosphaeriales</taxon>
        <taxon>Aplosporellaceae</taxon>
        <taxon>Aplosporella</taxon>
    </lineage>
</organism>
<keyword evidence="2" id="KW-1185">Reference proteome</keyword>
<proteinExistence type="predicted"/>
<sequence>MRARLAADSRFLAPSGAVPRLGRGLAETAGAARRCGAVRWCHCHCRTEDGKLGKEAEGKKWKSCLLTGTL</sequence>
<gene>
    <name evidence="1" type="ORF">K452DRAFT_8472</name>
</gene>
<dbReference type="AlphaFoldDB" id="A0A6A6BTV6"/>
<accession>A0A6A6BTV6</accession>
<dbReference type="RefSeq" id="XP_033403224.1">
    <property type="nucleotide sequence ID" value="XM_033547221.1"/>
</dbReference>
<name>A0A6A6BTV6_9PEZI</name>
<dbReference type="GeneID" id="54304728"/>